<evidence type="ECO:0000256" key="3">
    <source>
        <dbReference type="ARBA" id="ARBA00022960"/>
    </source>
</evidence>
<feature type="chain" id="PRO_5047539783" evidence="7">
    <location>
        <begin position="32"/>
        <end position="149"/>
    </location>
</feature>
<keyword evidence="2 9" id="KW-0808">Transferase</keyword>
<evidence type="ECO:0000256" key="2">
    <source>
        <dbReference type="ARBA" id="ARBA00022679"/>
    </source>
</evidence>
<comment type="caution">
    <text evidence="9">The sequence shown here is derived from an EMBL/GenBank/DDBJ whole genome shotgun (WGS) entry which is preliminary data.</text>
</comment>
<dbReference type="InterPro" id="IPR050979">
    <property type="entry name" value="LD-transpeptidase"/>
</dbReference>
<keyword evidence="7" id="KW-0732">Signal</keyword>
<gene>
    <name evidence="9" type="ORF">ACFPCV_19775</name>
</gene>
<evidence type="ECO:0000256" key="7">
    <source>
        <dbReference type="SAM" id="SignalP"/>
    </source>
</evidence>
<accession>A0ABV9S2A0</accession>
<dbReference type="Proteomes" id="UP001595859">
    <property type="component" value="Unassembled WGS sequence"/>
</dbReference>
<evidence type="ECO:0000256" key="1">
    <source>
        <dbReference type="ARBA" id="ARBA00004752"/>
    </source>
</evidence>
<proteinExistence type="predicted"/>
<dbReference type="GO" id="GO:0016740">
    <property type="term" value="F:transferase activity"/>
    <property type="evidence" value="ECO:0007669"/>
    <property type="project" value="UniProtKB-KW"/>
</dbReference>
<dbReference type="PANTHER" id="PTHR30582">
    <property type="entry name" value="L,D-TRANSPEPTIDASE"/>
    <property type="match status" value="1"/>
</dbReference>
<evidence type="ECO:0000256" key="5">
    <source>
        <dbReference type="ARBA" id="ARBA00023316"/>
    </source>
</evidence>
<organism evidence="9 10">
    <name type="scientific">Actinophytocola glycyrrhizae</name>
    <dbReference type="NCBI Taxonomy" id="2044873"/>
    <lineage>
        <taxon>Bacteria</taxon>
        <taxon>Bacillati</taxon>
        <taxon>Actinomycetota</taxon>
        <taxon>Actinomycetes</taxon>
        <taxon>Pseudonocardiales</taxon>
        <taxon>Pseudonocardiaceae</taxon>
    </lineage>
</organism>
<feature type="active site" description="Nucleophile" evidence="6">
    <location>
        <position position="124"/>
    </location>
</feature>
<dbReference type="EMBL" id="JBHSIS010000008">
    <property type="protein sequence ID" value="MFC4855755.1"/>
    <property type="molecule type" value="Genomic_DNA"/>
</dbReference>
<evidence type="ECO:0000256" key="6">
    <source>
        <dbReference type="PROSITE-ProRule" id="PRU01373"/>
    </source>
</evidence>
<keyword evidence="3 6" id="KW-0133">Cell shape</keyword>
<dbReference type="PANTHER" id="PTHR30582:SF33">
    <property type="entry name" value="EXPORTED PROTEIN"/>
    <property type="match status" value="1"/>
</dbReference>
<dbReference type="Pfam" id="PF03734">
    <property type="entry name" value="YkuD"/>
    <property type="match status" value="1"/>
</dbReference>
<comment type="pathway">
    <text evidence="1 6">Cell wall biogenesis; peptidoglycan biosynthesis.</text>
</comment>
<dbReference type="InterPro" id="IPR038063">
    <property type="entry name" value="Transpep_catalytic_dom"/>
</dbReference>
<dbReference type="Gene3D" id="2.40.440.10">
    <property type="entry name" value="L,D-transpeptidase catalytic domain-like"/>
    <property type="match status" value="1"/>
</dbReference>
<sequence>MGKPWRKLAMTAGSAALGMAAVLALPATAQAAPSAPCSERAAACIDLSANTSWLMDNGAVTYGGVPITSGMPGYETPPGSFQVTFKNIDHWSRAYDAPMPYSVFFTTSGIAFHEGSLSEQSHGCIHLSNAAAKTYFNALQPGEVVEVVP</sequence>
<dbReference type="CDD" id="cd16913">
    <property type="entry name" value="YkuD_like"/>
    <property type="match status" value="1"/>
</dbReference>
<feature type="domain" description="L,D-TPase catalytic" evidence="8">
    <location>
        <begin position="41"/>
        <end position="148"/>
    </location>
</feature>
<evidence type="ECO:0000313" key="9">
    <source>
        <dbReference type="EMBL" id="MFC4855755.1"/>
    </source>
</evidence>
<dbReference type="PROSITE" id="PS52029">
    <property type="entry name" value="LD_TPASE"/>
    <property type="match status" value="1"/>
</dbReference>
<dbReference type="InterPro" id="IPR005490">
    <property type="entry name" value="LD_TPept_cat_dom"/>
</dbReference>
<feature type="active site" description="Proton donor/acceptor" evidence="6">
    <location>
        <position position="113"/>
    </location>
</feature>
<keyword evidence="5 6" id="KW-0961">Cell wall biogenesis/degradation</keyword>
<dbReference type="EC" id="2.-.-.-" evidence="9"/>
<evidence type="ECO:0000313" key="10">
    <source>
        <dbReference type="Proteomes" id="UP001595859"/>
    </source>
</evidence>
<protein>
    <submittedName>
        <fullName evidence="9">L,D-transpeptidase</fullName>
        <ecNumber evidence="9">2.-.-.-</ecNumber>
    </submittedName>
</protein>
<keyword evidence="4 6" id="KW-0573">Peptidoglycan synthesis</keyword>
<name>A0ABV9S2A0_9PSEU</name>
<evidence type="ECO:0000259" key="8">
    <source>
        <dbReference type="PROSITE" id="PS52029"/>
    </source>
</evidence>
<keyword evidence="10" id="KW-1185">Reference proteome</keyword>
<dbReference type="RefSeq" id="WP_378057712.1">
    <property type="nucleotide sequence ID" value="NZ_JBHSIS010000008.1"/>
</dbReference>
<dbReference type="SUPFAM" id="SSF141523">
    <property type="entry name" value="L,D-transpeptidase catalytic domain-like"/>
    <property type="match status" value="1"/>
</dbReference>
<feature type="signal peptide" evidence="7">
    <location>
        <begin position="1"/>
        <end position="31"/>
    </location>
</feature>
<evidence type="ECO:0000256" key="4">
    <source>
        <dbReference type="ARBA" id="ARBA00022984"/>
    </source>
</evidence>
<reference evidence="10" key="1">
    <citation type="journal article" date="2019" name="Int. J. Syst. Evol. Microbiol.">
        <title>The Global Catalogue of Microorganisms (GCM) 10K type strain sequencing project: providing services to taxonomists for standard genome sequencing and annotation.</title>
        <authorList>
            <consortium name="The Broad Institute Genomics Platform"/>
            <consortium name="The Broad Institute Genome Sequencing Center for Infectious Disease"/>
            <person name="Wu L."/>
            <person name="Ma J."/>
        </authorList>
    </citation>
    <scope>NUCLEOTIDE SEQUENCE [LARGE SCALE GENOMIC DNA]</scope>
    <source>
        <strain evidence="10">ZS-22-S1</strain>
    </source>
</reference>